<dbReference type="PANTHER" id="PTHR46112">
    <property type="entry name" value="AMINOPEPTIDASE"/>
    <property type="match status" value="1"/>
</dbReference>
<dbReference type="PANTHER" id="PTHR46112:SF2">
    <property type="entry name" value="XAA-PRO AMINOPEPTIDASE P-RELATED"/>
    <property type="match status" value="1"/>
</dbReference>
<keyword evidence="4" id="KW-1185">Reference proteome</keyword>
<proteinExistence type="predicted"/>
<keyword evidence="3" id="KW-0031">Aminopeptidase</keyword>
<feature type="domain" description="Creatinase N-terminal" evidence="2">
    <location>
        <begin position="20"/>
        <end position="171"/>
    </location>
</feature>
<dbReference type="GO" id="GO:0004177">
    <property type="term" value="F:aminopeptidase activity"/>
    <property type="evidence" value="ECO:0007669"/>
    <property type="project" value="UniProtKB-KW"/>
</dbReference>
<dbReference type="CDD" id="cd01066">
    <property type="entry name" value="APP_MetAP"/>
    <property type="match status" value="1"/>
</dbReference>
<keyword evidence="3" id="KW-0645">Protease</keyword>
<dbReference type="InterPro" id="IPR000994">
    <property type="entry name" value="Pept_M24"/>
</dbReference>
<evidence type="ECO:0000313" key="4">
    <source>
        <dbReference type="Proteomes" id="UP000715441"/>
    </source>
</evidence>
<dbReference type="InterPro" id="IPR029149">
    <property type="entry name" value="Creatin/AminoP/Spt16_N"/>
</dbReference>
<dbReference type="Proteomes" id="UP000715441">
    <property type="component" value="Unassembled WGS sequence"/>
</dbReference>
<evidence type="ECO:0000259" key="2">
    <source>
        <dbReference type="Pfam" id="PF01321"/>
    </source>
</evidence>
<dbReference type="InterPro" id="IPR000587">
    <property type="entry name" value="Creatinase_N"/>
</dbReference>
<dbReference type="Pfam" id="PF01321">
    <property type="entry name" value="Creatinase_N"/>
    <property type="match status" value="1"/>
</dbReference>
<organism evidence="3 4">
    <name type="scientific">Amycolatopsis acididurans</name>
    <dbReference type="NCBI Taxonomy" id="2724524"/>
    <lineage>
        <taxon>Bacteria</taxon>
        <taxon>Bacillati</taxon>
        <taxon>Actinomycetota</taxon>
        <taxon>Actinomycetes</taxon>
        <taxon>Pseudonocardiales</taxon>
        <taxon>Pseudonocardiaceae</taxon>
        <taxon>Amycolatopsis</taxon>
    </lineage>
</organism>
<name>A0ABX1IYP1_9PSEU</name>
<accession>A0ABX1IYP1</accession>
<dbReference type="Gene3D" id="3.90.230.10">
    <property type="entry name" value="Creatinase/methionine aminopeptidase superfamily"/>
    <property type="match status" value="1"/>
</dbReference>
<reference evidence="3 4" key="1">
    <citation type="submission" date="2020-04" db="EMBL/GenBank/DDBJ databases">
        <title>Novel species.</title>
        <authorList>
            <person name="Teo W.F.A."/>
            <person name="Lipun K."/>
            <person name="Srisuk N."/>
            <person name="Duangmal K."/>
        </authorList>
    </citation>
    <scope>NUCLEOTIDE SEQUENCE [LARGE SCALE GENOMIC DNA]</scope>
    <source>
        <strain evidence="3 4">K13G38</strain>
    </source>
</reference>
<dbReference type="SUPFAM" id="SSF55920">
    <property type="entry name" value="Creatinase/aminopeptidase"/>
    <property type="match status" value="1"/>
</dbReference>
<dbReference type="RefSeq" id="WP_168511982.1">
    <property type="nucleotide sequence ID" value="NZ_JAAXLS010000002.1"/>
</dbReference>
<evidence type="ECO:0000313" key="3">
    <source>
        <dbReference type="EMBL" id="NKQ52271.1"/>
    </source>
</evidence>
<keyword evidence="3" id="KW-0378">Hydrolase</keyword>
<dbReference type="EMBL" id="JAAXLS010000002">
    <property type="protein sequence ID" value="NKQ52271.1"/>
    <property type="molecule type" value="Genomic_DNA"/>
</dbReference>
<dbReference type="InterPro" id="IPR036005">
    <property type="entry name" value="Creatinase/aminopeptidase-like"/>
</dbReference>
<dbReference type="Pfam" id="PF00557">
    <property type="entry name" value="Peptidase_M24"/>
    <property type="match status" value="1"/>
</dbReference>
<protein>
    <submittedName>
        <fullName evidence="3">Aminopeptidase P family protein</fullName>
    </submittedName>
</protein>
<dbReference type="SUPFAM" id="SSF53092">
    <property type="entry name" value="Creatinase/prolidase N-terminal domain"/>
    <property type="match status" value="1"/>
</dbReference>
<dbReference type="Gene3D" id="3.40.350.10">
    <property type="entry name" value="Creatinase/prolidase N-terminal domain"/>
    <property type="match status" value="1"/>
</dbReference>
<gene>
    <name evidence="3" type="ORF">HFP15_05195</name>
</gene>
<comment type="caution">
    <text evidence="3">The sequence shown here is derived from an EMBL/GenBank/DDBJ whole genome shotgun (WGS) entry which is preliminary data.</text>
</comment>
<sequence>MQEKLTSDVPRFSLAERDHRWRRVRASMREERLDAIFVPPNTGLYDQFQANVRYLTGIGGNCFQAAAVFPLDGEVTAITSPNMDVRYWRERQDWVDDIRPVTVGWGYGGTAIERLRELNLDGARIGVTGLAGNTRFPEGVTSYGIVNSLREAFPKAELVNANLVMDRVRFVKSEEELAFMRAADALVEQALEVMRREARPGMPENVVYARMLASMVEGGGELPTMILWSAGSPQPPSNQNMPSRRALRAGDMICTETEARWGGYIAQYSQPMFVGKAPDEYRRMFSLQQEALAACYENLRPGRVVGDLVETAARFSNDDHECALIMHARGLGDDSPMAVLGHVRNELMRDWPIEENSTFIVKPVVRTRDRQKYIYWGDTVVVGHSGAVRLGQREPELIEADV</sequence>
<evidence type="ECO:0000259" key="1">
    <source>
        <dbReference type="Pfam" id="PF00557"/>
    </source>
</evidence>
<feature type="domain" description="Peptidase M24" evidence="1">
    <location>
        <begin position="179"/>
        <end position="382"/>
    </location>
</feature>
<dbReference type="InterPro" id="IPR050659">
    <property type="entry name" value="Peptidase_M24B"/>
</dbReference>